<dbReference type="Gene3D" id="1.25.40.180">
    <property type="match status" value="1"/>
</dbReference>
<dbReference type="GO" id="GO:0000398">
    <property type="term" value="P:mRNA splicing, via spliceosome"/>
    <property type="evidence" value="ECO:0007669"/>
    <property type="project" value="InterPro"/>
</dbReference>
<dbReference type="CDD" id="cd01722">
    <property type="entry name" value="Sm_F"/>
    <property type="match status" value="1"/>
</dbReference>
<dbReference type="Pfam" id="PF01423">
    <property type="entry name" value="LSM"/>
    <property type="match status" value="1"/>
</dbReference>
<dbReference type="InterPro" id="IPR050781">
    <property type="entry name" value="CWC22_splicing_factor"/>
</dbReference>
<organism evidence="3 4">
    <name type="scientific">Mesorhabditis belari</name>
    <dbReference type="NCBI Taxonomy" id="2138241"/>
    <lineage>
        <taxon>Eukaryota</taxon>
        <taxon>Metazoa</taxon>
        <taxon>Ecdysozoa</taxon>
        <taxon>Nematoda</taxon>
        <taxon>Chromadorea</taxon>
        <taxon>Rhabditida</taxon>
        <taxon>Rhabditina</taxon>
        <taxon>Rhabditomorpha</taxon>
        <taxon>Rhabditoidea</taxon>
        <taxon>Rhabditidae</taxon>
        <taxon>Mesorhabditinae</taxon>
        <taxon>Mesorhabditis</taxon>
    </lineage>
</organism>
<dbReference type="Proteomes" id="UP000887575">
    <property type="component" value="Unassembled WGS sequence"/>
</dbReference>
<dbReference type="SMART" id="SM00651">
    <property type="entry name" value="Sm"/>
    <property type="match status" value="1"/>
</dbReference>
<dbReference type="InterPro" id="IPR001163">
    <property type="entry name" value="Sm_dom_euk/arc"/>
</dbReference>
<dbReference type="Gene3D" id="2.30.30.100">
    <property type="match status" value="1"/>
</dbReference>
<dbReference type="SUPFAM" id="SSF48371">
    <property type="entry name" value="ARM repeat"/>
    <property type="match status" value="1"/>
</dbReference>
<proteinExistence type="predicted"/>
<dbReference type="SUPFAM" id="SSF50182">
    <property type="entry name" value="Sm-like ribonucleoproteins"/>
    <property type="match status" value="1"/>
</dbReference>
<dbReference type="GO" id="GO:0005737">
    <property type="term" value="C:cytoplasm"/>
    <property type="evidence" value="ECO:0007669"/>
    <property type="project" value="UniProtKB-ARBA"/>
</dbReference>
<dbReference type="InterPro" id="IPR016024">
    <property type="entry name" value="ARM-type_fold"/>
</dbReference>
<sequence length="256" mass="28640">MEYRGVLISVDGYMNVQMANAEEYIDGTNTGALGEILIRCNNILYIGGAEDSEGAYIPPAKLKLMQEQIQDKSGEQFQRLIWERLKKKIHGLINKVNASNCARASSRKHYPWKGFADSIDNSSTSLFSNIFTCSLVLLERLIVQFKRSFRRNDKATTVTVSKFLAHLINQQVAHELLALEIMLLMLIIGDAGESEEELEEEDEDEEGGNEAAANEAAHELLKMGVKPELEPELIHMLVDCCAQQPVNVTGLQYLAH</sequence>
<dbReference type="InterPro" id="IPR034100">
    <property type="entry name" value="Sm_F"/>
</dbReference>
<evidence type="ECO:0000256" key="1">
    <source>
        <dbReference type="ARBA" id="ARBA00030144"/>
    </source>
</evidence>
<dbReference type="PROSITE" id="PS52002">
    <property type="entry name" value="SM"/>
    <property type="match status" value="1"/>
</dbReference>
<name>A0AAF3EKZ1_9BILA</name>
<dbReference type="PANTHER" id="PTHR18034">
    <property type="entry name" value="CELL CYCLE CONTROL PROTEIN CWF22-RELATED"/>
    <property type="match status" value="1"/>
</dbReference>
<dbReference type="GO" id="GO:0071013">
    <property type="term" value="C:catalytic step 2 spliceosome"/>
    <property type="evidence" value="ECO:0007669"/>
    <property type="project" value="TreeGrafter"/>
</dbReference>
<feature type="domain" description="Sm" evidence="2">
    <location>
        <begin position="1"/>
        <end position="52"/>
    </location>
</feature>
<reference evidence="4" key="1">
    <citation type="submission" date="2024-02" db="UniProtKB">
        <authorList>
            <consortium name="WormBaseParasite"/>
        </authorList>
    </citation>
    <scope>IDENTIFICATION</scope>
</reference>
<dbReference type="PANTHER" id="PTHR18034:SF3">
    <property type="entry name" value="PRE-MRNA-SPLICING FACTOR CWC22 HOMOLOG"/>
    <property type="match status" value="1"/>
</dbReference>
<keyword evidence="3" id="KW-1185">Reference proteome</keyword>
<dbReference type="AlphaFoldDB" id="A0AAF3EKZ1"/>
<evidence type="ECO:0000259" key="2">
    <source>
        <dbReference type="PROSITE" id="PS52002"/>
    </source>
</evidence>
<dbReference type="InterPro" id="IPR010920">
    <property type="entry name" value="LSM_dom_sf"/>
</dbReference>
<dbReference type="InterPro" id="IPR047575">
    <property type="entry name" value="Sm"/>
</dbReference>
<dbReference type="GO" id="GO:0003723">
    <property type="term" value="F:RNA binding"/>
    <property type="evidence" value="ECO:0007669"/>
    <property type="project" value="InterPro"/>
</dbReference>
<evidence type="ECO:0000313" key="4">
    <source>
        <dbReference type="WBParaSite" id="MBELARI_LOCUS14603"/>
    </source>
</evidence>
<protein>
    <recommendedName>
        <fullName evidence="1">Sm protein F</fullName>
    </recommendedName>
</protein>
<evidence type="ECO:0000313" key="3">
    <source>
        <dbReference type="Proteomes" id="UP000887575"/>
    </source>
</evidence>
<dbReference type="WBParaSite" id="MBELARI_LOCUS14603">
    <property type="protein sequence ID" value="MBELARI_LOCUS14603"/>
    <property type="gene ID" value="MBELARI_LOCUS14603"/>
</dbReference>
<accession>A0AAF3EKZ1</accession>